<dbReference type="GO" id="GO:0016807">
    <property type="term" value="F:cysteine-type carboxypeptidase activity"/>
    <property type="evidence" value="ECO:0000318"/>
    <property type="project" value="GO_Central"/>
</dbReference>
<dbReference type="AlphaFoldDB" id="A0A0N7KMR2"/>
<feature type="region of interest" description="Disordered" evidence="1">
    <location>
        <begin position="101"/>
        <end position="165"/>
    </location>
</feature>
<dbReference type="Proteomes" id="UP000059680">
    <property type="component" value="Chromosome 6"/>
</dbReference>
<dbReference type="Pfam" id="PF14551">
    <property type="entry name" value="MCM_N"/>
    <property type="match status" value="1"/>
</dbReference>
<dbReference type="InterPro" id="IPR007518">
    <property type="entry name" value="MINDY"/>
</dbReference>
<feature type="domain" description="MINDY deubiquitinase" evidence="2">
    <location>
        <begin position="172"/>
        <end position="406"/>
    </location>
</feature>
<evidence type="ECO:0000313" key="5">
    <source>
        <dbReference type="Proteomes" id="UP000059680"/>
    </source>
</evidence>
<dbReference type="GO" id="GO:1990380">
    <property type="term" value="F:K48-linked deubiquitinase activity"/>
    <property type="evidence" value="ECO:0000318"/>
    <property type="project" value="GO_Central"/>
</dbReference>
<gene>
    <name evidence="4" type="ordered locus">Os06g0718800</name>
    <name evidence="4" type="ORF">OSNPB_060718800</name>
</gene>
<dbReference type="GO" id="GO:0071944">
    <property type="term" value="C:cell periphery"/>
    <property type="evidence" value="ECO:0000318"/>
    <property type="project" value="GO_Central"/>
</dbReference>
<feature type="domain" description="MCM N-terminal" evidence="3">
    <location>
        <begin position="523"/>
        <end position="594"/>
    </location>
</feature>
<dbReference type="InterPro" id="IPR027925">
    <property type="entry name" value="MCM_N"/>
</dbReference>
<dbReference type="EMBL" id="AP014962">
    <property type="protein sequence ID" value="BAS99529.1"/>
    <property type="molecule type" value="Genomic_DNA"/>
</dbReference>
<evidence type="ECO:0000256" key="1">
    <source>
        <dbReference type="SAM" id="MobiDB-lite"/>
    </source>
</evidence>
<dbReference type="GO" id="GO:0004843">
    <property type="term" value="F:cysteine-type deubiquitinase activity"/>
    <property type="evidence" value="ECO:0007669"/>
    <property type="project" value="InterPro"/>
</dbReference>
<keyword evidence="5" id="KW-1185">Reference proteome</keyword>
<name>A0A0N7KMR2_ORYSJ</name>
<dbReference type="InParanoid" id="A0A0N7KMR2"/>
<feature type="compositionally biased region" description="Basic and acidic residues" evidence="1">
    <location>
        <begin position="1"/>
        <end position="12"/>
    </location>
</feature>
<dbReference type="PANTHER" id="PTHR18063">
    <property type="entry name" value="NF-E2 INDUCIBLE PROTEIN"/>
    <property type="match status" value="1"/>
</dbReference>
<reference evidence="4 5" key="2">
    <citation type="journal article" date="2013" name="Plant Cell Physiol.">
        <title>Rice Annotation Project Database (RAP-DB): an integrative and interactive database for rice genomics.</title>
        <authorList>
            <person name="Sakai H."/>
            <person name="Lee S.S."/>
            <person name="Tanaka T."/>
            <person name="Numa H."/>
            <person name="Kim J."/>
            <person name="Kawahara Y."/>
            <person name="Wakimoto H."/>
            <person name="Yang C.C."/>
            <person name="Iwamoto M."/>
            <person name="Abe T."/>
            <person name="Yamada Y."/>
            <person name="Muto A."/>
            <person name="Inokuchi H."/>
            <person name="Ikemura T."/>
            <person name="Matsumoto T."/>
            <person name="Sasaki T."/>
            <person name="Itoh T."/>
        </authorList>
    </citation>
    <scope>NUCLEOTIDE SEQUENCE [LARGE SCALE GENOMIC DNA]</scope>
    <source>
        <strain evidence="5">cv. Nipponbare</strain>
    </source>
</reference>
<dbReference type="SMR" id="A0A0N7KMR2"/>
<dbReference type="STRING" id="39947.A0A0N7KMR2"/>
<proteinExistence type="predicted"/>
<feature type="compositionally biased region" description="Basic and acidic residues" evidence="1">
    <location>
        <begin position="831"/>
        <end position="840"/>
    </location>
</feature>
<dbReference type="PANTHER" id="PTHR18063:SF16">
    <property type="entry name" value="OS06G0723400 PROTEIN"/>
    <property type="match status" value="1"/>
</dbReference>
<feature type="region of interest" description="Disordered" evidence="1">
    <location>
        <begin position="1"/>
        <end position="49"/>
    </location>
</feature>
<evidence type="ECO:0000313" key="4">
    <source>
        <dbReference type="EMBL" id="BAS99529.1"/>
    </source>
</evidence>
<evidence type="ECO:0000259" key="3">
    <source>
        <dbReference type="Pfam" id="PF14551"/>
    </source>
</evidence>
<evidence type="ECO:0000259" key="2">
    <source>
        <dbReference type="Pfam" id="PF04424"/>
    </source>
</evidence>
<reference evidence="5" key="1">
    <citation type="journal article" date="2005" name="Nature">
        <title>The map-based sequence of the rice genome.</title>
        <authorList>
            <consortium name="International rice genome sequencing project (IRGSP)"/>
            <person name="Matsumoto T."/>
            <person name="Wu J."/>
            <person name="Kanamori H."/>
            <person name="Katayose Y."/>
            <person name="Fujisawa M."/>
            <person name="Namiki N."/>
            <person name="Mizuno H."/>
            <person name="Yamamoto K."/>
            <person name="Antonio B.A."/>
            <person name="Baba T."/>
            <person name="Sakata K."/>
            <person name="Nagamura Y."/>
            <person name="Aoki H."/>
            <person name="Arikawa K."/>
            <person name="Arita K."/>
            <person name="Bito T."/>
            <person name="Chiden Y."/>
            <person name="Fujitsuka N."/>
            <person name="Fukunaka R."/>
            <person name="Hamada M."/>
            <person name="Harada C."/>
            <person name="Hayashi A."/>
            <person name="Hijishita S."/>
            <person name="Honda M."/>
            <person name="Hosokawa S."/>
            <person name="Ichikawa Y."/>
            <person name="Idonuma A."/>
            <person name="Iijima M."/>
            <person name="Ikeda M."/>
            <person name="Ikeno M."/>
            <person name="Ito K."/>
            <person name="Ito S."/>
            <person name="Ito T."/>
            <person name="Ito Y."/>
            <person name="Ito Y."/>
            <person name="Iwabuchi A."/>
            <person name="Kamiya K."/>
            <person name="Karasawa W."/>
            <person name="Kurita K."/>
            <person name="Katagiri S."/>
            <person name="Kikuta A."/>
            <person name="Kobayashi H."/>
            <person name="Kobayashi N."/>
            <person name="Machita K."/>
            <person name="Maehara T."/>
            <person name="Masukawa M."/>
            <person name="Mizubayashi T."/>
            <person name="Mukai Y."/>
            <person name="Nagasaki H."/>
            <person name="Nagata Y."/>
            <person name="Naito S."/>
            <person name="Nakashima M."/>
            <person name="Nakama Y."/>
            <person name="Nakamichi Y."/>
            <person name="Nakamura M."/>
            <person name="Meguro A."/>
            <person name="Negishi M."/>
            <person name="Ohta I."/>
            <person name="Ohta T."/>
            <person name="Okamoto M."/>
            <person name="Ono N."/>
            <person name="Saji S."/>
            <person name="Sakaguchi M."/>
            <person name="Sakai K."/>
            <person name="Shibata M."/>
            <person name="Shimokawa T."/>
            <person name="Song J."/>
            <person name="Takazaki Y."/>
            <person name="Terasawa K."/>
            <person name="Tsugane M."/>
            <person name="Tsuji K."/>
            <person name="Ueda S."/>
            <person name="Waki K."/>
            <person name="Yamagata H."/>
            <person name="Yamamoto M."/>
            <person name="Yamamoto S."/>
            <person name="Yamane H."/>
            <person name="Yoshiki S."/>
            <person name="Yoshihara R."/>
            <person name="Yukawa K."/>
            <person name="Zhong H."/>
            <person name="Yano M."/>
            <person name="Yuan Q."/>
            <person name="Ouyang S."/>
            <person name="Liu J."/>
            <person name="Jones K.M."/>
            <person name="Gansberger K."/>
            <person name="Moffat K."/>
            <person name="Hill J."/>
            <person name="Bera J."/>
            <person name="Fadrosh D."/>
            <person name="Jin S."/>
            <person name="Johri S."/>
            <person name="Kim M."/>
            <person name="Overton L."/>
            <person name="Reardon M."/>
            <person name="Tsitrin T."/>
            <person name="Vuong H."/>
            <person name="Weaver B."/>
            <person name="Ciecko A."/>
            <person name="Tallon L."/>
            <person name="Jackson J."/>
            <person name="Pai G."/>
            <person name="Aken S.V."/>
            <person name="Utterback T."/>
            <person name="Reidmuller S."/>
            <person name="Feldblyum T."/>
            <person name="Hsiao J."/>
            <person name="Zismann V."/>
            <person name="Iobst S."/>
            <person name="de Vazeille A.R."/>
            <person name="Buell C.R."/>
            <person name="Ying K."/>
            <person name="Li Y."/>
            <person name="Lu T."/>
            <person name="Huang Y."/>
            <person name="Zhao Q."/>
            <person name="Feng Q."/>
            <person name="Zhang L."/>
            <person name="Zhu J."/>
            <person name="Weng Q."/>
            <person name="Mu J."/>
            <person name="Lu Y."/>
            <person name="Fan D."/>
            <person name="Liu Y."/>
            <person name="Guan J."/>
            <person name="Zhang Y."/>
            <person name="Yu S."/>
            <person name="Liu X."/>
            <person name="Zhang Y."/>
            <person name="Hong G."/>
            <person name="Han B."/>
            <person name="Choisne N."/>
            <person name="Demange N."/>
            <person name="Orjeda G."/>
            <person name="Samain S."/>
            <person name="Cattolico L."/>
            <person name="Pelletier E."/>
            <person name="Couloux A."/>
            <person name="Segurens B."/>
            <person name="Wincker P."/>
            <person name="D'Hont A."/>
            <person name="Scarpelli C."/>
            <person name="Weissenbach J."/>
            <person name="Salanoubat M."/>
            <person name="Quetier F."/>
            <person name="Yu Y."/>
            <person name="Kim H.R."/>
            <person name="Rambo T."/>
            <person name="Currie J."/>
            <person name="Collura K."/>
            <person name="Luo M."/>
            <person name="Yang T."/>
            <person name="Ammiraju J.S.S."/>
            <person name="Engler F."/>
            <person name="Soderlund C."/>
            <person name="Wing R.A."/>
            <person name="Palmer L.E."/>
            <person name="de la Bastide M."/>
            <person name="Spiegel L."/>
            <person name="Nascimento L."/>
            <person name="Zutavern T."/>
            <person name="O'Shaughnessy A."/>
            <person name="Dike S."/>
            <person name="Dedhia N."/>
            <person name="Preston R."/>
            <person name="Balija V."/>
            <person name="McCombie W.R."/>
            <person name="Chow T."/>
            <person name="Chen H."/>
            <person name="Chung M."/>
            <person name="Chen C."/>
            <person name="Shaw J."/>
            <person name="Wu H."/>
            <person name="Hsiao K."/>
            <person name="Chao Y."/>
            <person name="Chu M."/>
            <person name="Cheng C."/>
            <person name="Hour A."/>
            <person name="Lee P."/>
            <person name="Lin S."/>
            <person name="Lin Y."/>
            <person name="Liou J."/>
            <person name="Liu S."/>
            <person name="Hsing Y."/>
            <person name="Raghuvanshi S."/>
            <person name="Mohanty A."/>
            <person name="Bharti A.K."/>
            <person name="Gaur A."/>
            <person name="Gupta V."/>
            <person name="Kumar D."/>
            <person name="Ravi V."/>
            <person name="Vij S."/>
            <person name="Kapur A."/>
            <person name="Khurana P."/>
            <person name="Khurana P."/>
            <person name="Khurana J.P."/>
            <person name="Tyagi A.K."/>
            <person name="Gaikwad K."/>
            <person name="Singh A."/>
            <person name="Dalal V."/>
            <person name="Srivastava S."/>
            <person name="Dixit A."/>
            <person name="Pal A.K."/>
            <person name="Ghazi I.A."/>
            <person name="Yadav M."/>
            <person name="Pandit A."/>
            <person name="Bhargava A."/>
            <person name="Sureshbabu K."/>
            <person name="Batra K."/>
            <person name="Sharma T.R."/>
            <person name="Mohapatra T."/>
            <person name="Singh N.K."/>
            <person name="Messing J."/>
            <person name="Nelson A.B."/>
            <person name="Fuks G."/>
            <person name="Kavchok S."/>
            <person name="Keizer G."/>
            <person name="Linton E."/>
            <person name="Llaca V."/>
            <person name="Song R."/>
            <person name="Tanyolac B."/>
            <person name="Young S."/>
            <person name="Ho-Il K."/>
            <person name="Hahn J.H."/>
            <person name="Sangsakoo G."/>
            <person name="Vanavichit A."/>
            <person name="de Mattos Luiz.A.T."/>
            <person name="Zimmer P.D."/>
            <person name="Malone G."/>
            <person name="Dellagostin O."/>
            <person name="de Oliveira A.C."/>
            <person name="Bevan M."/>
            <person name="Bancroft I."/>
            <person name="Minx P."/>
            <person name="Cordum H."/>
            <person name="Wilson R."/>
            <person name="Cheng Z."/>
            <person name="Jin W."/>
            <person name="Jiang J."/>
            <person name="Leong S.A."/>
            <person name="Iwama H."/>
            <person name="Gojobori T."/>
            <person name="Itoh T."/>
            <person name="Niimura Y."/>
            <person name="Fujii Y."/>
            <person name="Habara T."/>
            <person name="Sakai H."/>
            <person name="Sato Y."/>
            <person name="Wilson G."/>
            <person name="Kumar K."/>
            <person name="McCouch S."/>
            <person name="Juretic N."/>
            <person name="Hoen D."/>
            <person name="Wright S."/>
            <person name="Bruskiewich R."/>
            <person name="Bureau T."/>
            <person name="Miyao A."/>
            <person name="Hirochika H."/>
            <person name="Nishikawa T."/>
            <person name="Kadowaki K."/>
            <person name="Sugiura M."/>
            <person name="Burr B."/>
            <person name="Sasaki T."/>
        </authorList>
    </citation>
    <scope>NUCLEOTIDE SEQUENCE [LARGE SCALE GENOMIC DNA]</scope>
    <source>
        <strain evidence="5">cv. Nipponbare</strain>
    </source>
</reference>
<dbReference type="FunCoup" id="A0A0N7KMR2">
    <property type="interactions" value="174"/>
</dbReference>
<dbReference type="Gene3D" id="3.30.1640.10">
    <property type="entry name" value="mini-chromosome maintenance (MCM) complex, chain A, domain 1"/>
    <property type="match status" value="1"/>
</dbReference>
<organism evidence="4 5">
    <name type="scientific">Oryza sativa subsp. japonica</name>
    <name type="common">Rice</name>
    <dbReference type="NCBI Taxonomy" id="39947"/>
    <lineage>
        <taxon>Eukaryota</taxon>
        <taxon>Viridiplantae</taxon>
        <taxon>Streptophyta</taxon>
        <taxon>Embryophyta</taxon>
        <taxon>Tracheophyta</taxon>
        <taxon>Spermatophyta</taxon>
        <taxon>Magnoliopsida</taxon>
        <taxon>Liliopsida</taxon>
        <taxon>Poales</taxon>
        <taxon>Poaceae</taxon>
        <taxon>BOP clade</taxon>
        <taxon>Oryzoideae</taxon>
        <taxon>Oryzeae</taxon>
        <taxon>Oryzinae</taxon>
        <taxon>Oryza</taxon>
        <taxon>Oryza sativa</taxon>
    </lineage>
</organism>
<feature type="compositionally biased region" description="Polar residues" evidence="1">
    <location>
        <begin position="478"/>
        <end position="494"/>
    </location>
</feature>
<reference evidence="4 5" key="3">
    <citation type="journal article" date="2013" name="Rice">
        <title>Improvement of the Oryza sativa Nipponbare reference genome using next generation sequence and optical map data.</title>
        <authorList>
            <person name="Kawahara Y."/>
            <person name="de la Bastide M."/>
            <person name="Hamilton J.P."/>
            <person name="Kanamori H."/>
            <person name="McCombie W.R."/>
            <person name="Ouyang S."/>
            <person name="Schwartz D.C."/>
            <person name="Tanaka T."/>
            <person name="Wu J."/>
            <person name="Zhou S."/>
            <person name="Childs K.L."/>
            <person name="Davidson R.M."/>
            <person name="Lin H."/>
            <person name="Quesada-Ocampo L."/>
            <person name="Vaillancourt B."/>
            <person name="Sakai H."/>
            <person name="Lee S.S."/>
            <person name="Kim J."/>
            <person name="Numa H."/>
            <person name="Itoh T."/>
            <person name="Buell C.R."/>
            <person name="Matsumoto T."/>
        </authorList>
    </citation>
    <scope>NUCLEOTIDE SEQUENCE [LARGE SCALE GENOMIC DNA]</scope>
    <source>
        <strain evidence="5">cv. Nipponbare</strain>
    </source>
</reference>
<feature type="region of interest" description="Disordered" evidence="1">
    <location>
        <begin position="831"/>
        <end position="879"/>
    </location>
</feature>
<dbReference type="InterPro" id="IPR033979">
    <property type="entry name" value="MINDY_domain"/>
</dbReference>
<dbReference type="Pfam" id="PF04424">
    <property type="entry name" value="MINDY_DUB"/>
    <property type="match status" value="1"/>
</dbReference>
<dbReference type="PaxDb" id="39947-A0A0N7KMR2"/>
<feature type="region of interest" description="Disordered" evidence="1">
    <location>
        <begin position="984"/>
        <end position="1064"/>
    </location>
</feature>
<protein>
    <submittedName>
        <fullName evidence="4">Os06g0718800 protein</fullName>
    </submittedName>
</protein>
<feature type="compositionally biased region" description="Acidic residues" evidence="1">
    <location>
        <begin position="107"/>
        <end position="146"/>
    </location>
</feature>
<sequence>MGSNYPRRDPPPDRQGQVPPRGDPPPGRQRQVPPRGDPPPGRQRVPPRLLITPFRDIGQRLSTGQAFKPIGQVSVSRMLAGPQLFGRLASQLFEVDRSLSFSTAGDSAEEGDEEDEEGEEEETAGDSAEEGDEEDEEGEEEETEEECVQKDEGGESTLPPPQVPRVPRDFCETKLISFLGRGYKIILQSKNGPCSLIAICNYLILTRKLSLPPSMTIVYLDYLVDRVFSQVFSKMKDDSYKTAQATVEQTATGLDIDIYCTSVDGFEDTPQYGLFRILDIPLYHAWVLDMNNQEDTILLNAVDGRSYNQLNIDRAKYNSKKDADFMIDAAETRRYELIHTFLKDNPGQVTEFGLHTLKAATPDRKLFIFFQNEHFNVVYKYHGRFFVLESDVGFRNYQNIWRSVDSPGESGVLVHDITISRDQHSVLKSGNYFEGAKQSFKKKPHSARQTQHHSVSSSLESSQGPPPVRHSRMAGEHGSSSSVKPRPSPTNAQLETRPPSPGTVRADFASYFMSGKDQKLEHMFLDFLRSFERNNIPYYGAIVDSMKTLSSPEMHIHFDHIWSYAPELAHDLCQCYPRIQKNLENAVRTFIHDLNLPGFHCENPVICICDMPKPDRWIPLRTFLKLRGYHLTKPRHIRCDGFFLPVIDTTQIGRIILTNLLTMITRSHKGGRSWNGHWDLDHVMVSDSLDVKIDLPCNYQAACKTEAHDFLRVATDVLPEYEVGGKWPGLFRHLDKSLRNYIDHLRYGSAMLRKFQRFITIHPALKSSLTRLQIIDNIYSAHQATTGQVKRLLRSILDSVTLRQDWRVRCQKQDGSVSSVSPIHTVVYEHHRAKMEKSESNEQGDENAEKEGHELGGYVGNDGGNEECPEQRDDNEPFENSVEDGMVYLRHVRHHGWKGSKDNMGKQQFLRLSDLELVNSNSLDEILPAMVECLILHKDDYHHMYDKDIYDRVLGWIDEILENYELLEFPKSYGIDFPAITPTGHDDAFPDPHSGIGGGSSQHVDPNDPSFFPSNPLHVPLSGTGSAPPSGHYNPIGPPDVPGLEPSCSARRPKQEAPLQRSPS</sequence>
<accession>A0A0N7KMR2</accession>
<feature type="region of interest" description="Disordered" evidence="1">
    <location>
        <begin position="438"/>
        <end position="503"/>
    </location>
</feature>